<evidence type="ECO:0000313" key="2">
    <source>
        <dbReference type="EMBL" id="PZQ48904.1"/>
    </source>
</evidence>
<name>A0A2W5N731_9BACT</name>
<reference evidence="2 3" key="1">
    <citation type="submission" date="2017-08" db="EMBL/GenBank/DDBJ databases">
        <title>Infants hospitalized years apart are colonized by the same room-sourced microbial strains.</title>
        <authorList>
            <person name="Brooks B."/>
            <person name="Olm M.R."/>
            <person name="Firek B.A."/>
            <person name="Baker R."/>
            <person name="Thomas B.C."/>
            <person name="Morowitz M.J."/>
            <person name="Banfield J.F."/>
        </authorList>
    </citation>
    <scope>NUCLEOTIDE SEQUENCE [LARGE SCALE GENOMIC DNA]</scope>
    <source>
        <strain evidence="2">S2_005_002_R2_29</strain>
    </source>
</reference>
<dbReference type="AlphaFoldDB" id="A0A2W5N731"/>
<feature type="compositionally biased region" description="Low complexity" evidence="1">
    <location>
        <begin position="58"/>
        <end position="85"/>
    </location>
</feature>
<comment type="caution">
    <text evidence="2">The sequence shown here is derived from an EMBL/GenBank/DDBJ whole genome shotgun (WGS) entry which is preliminary data.</text>
</comment>
<feature type="region of interest" description="Disordered" evidence="1">
    <location>
        <begin position="1"/>
        <end position="85"/>
    </location>
</feature>
<organism evidence="2 3">
    <name type="scientific">Micavibrio aeruginosavorus</name>
    <dbReference type="NCBI Taxonomy" id="349221"/>
    <lineage>
        <taxon>Bacteria</taxon>
        <taxon>Pseudomonadati</taxon>
        <taxon>Bdellovibrionota</taxon>
        <taxon>Bdellovibrionia</taxon>
        <taxon>Bdellovibrionales</taxon>
        <taxon>Pseudobdellovibrionaceae</taxon>
        <taxon>Micavibrio</taxon>
    </lineage>
</organism>
<feature type="compositionally biased region" description="Acidic residues" evidence="1">
    <location>
        <begin position="309"/>
        <end position="321"/>
    </location>
</feature>
<feature type="region of interest" description="Disordered" evidence="1">
    <location>
        <begin position="286"/>
        <end position="341"/>
    </location>
</feature>
<evidence type="ECO:0000256" key="1">
    <source>
        <dbReference type="SAM" id="MobiDB-lite"/>
    </source>
</evidence>
<feature type="region of interest" description="Disordered" evidence="1">
    <location>
        <begin position="469"/>
        <end position="507"/>
    </location>
</feature>
<evidence type="ECO:0000313" key="3">
    <source>
        <dbReference type="Proteomes" id="UP000249417"/>
    </source>
</evidence>
<dbReference type="Proteomes" id="UP000249417">
    <property type="component" value="Unassembled WGS sequence"/>
</dbReference>
<feature type="compositionally biased region" description="Polar residues" evidence="1">
    <location>
        <begin position="323"/>
        <end position="333"/>
    </location>
</feature>
<feature type="compositionally biased region" description="Polar residues" evidence="1">
    <location>
        <begin position="8"/>
        <end position="23"/>
    </location>
</feature>
<gene>
    <name evidence="2" type="ORF">DI551_00820</name>
</gene>
<sequence length="684" mass="74146">MLHDDNKGQSTNADSESGAPSSDQSKDAENKGPASAKGPRINFVIVEDITPENDTDAEQNASQDNNASASQAQGQSSQKNSQNSSGDYTLAEMIAEMRDIFGNEFQEEPFSNFFKTMQVLQKKQFRAPTYDEQTAKDHFTFAELMYFSSKNLTVKGDDGWTVDLVCNTGGGGITASDEKAQFSYAVDAQGKPLPFTQLDANNMISLYLFNRTLGTAQKPFVFIGTDEEKIRLQAAVDGFNKVLPEDMKFHVKNPIIITPEMKKKYDIEYPLKDSIGPLAEIVKAKESKEKQEPGADAAAEPPETQGSESDAEYADFEEINEDQPAQQDTSALTPETDEPSKNTILLLLTGRPLTEDEKAELQRTNAEDVNFEVAEESAAIPEQNNEAADNIPADQQEELDLSGYEEIVQTSSTPDTNPAPEAVIEEAVAEPIATAEIVQEGAAEANEAHKPLPTPAAAMAAAVAGAAINPVPTTDSPDSAPIPSPTVGNSSQEETKQEPISAAPPMIGKIRERMGSIFKLSAKKDAMPSTTEPQETAAQAPMQISEKETAKFVRSLLRSAPESIQNETPVDARVYKHGKQHQLFEGTLSLSVAPDRQFDAKIWYVKDSNDKPDKLFGIEESDHVQGYKSREFHFVGKESELPECLAYFKGHKRRSLGGQAASAGAAVATAAATGIMMHGIPGVR</sequence>
<feature type="region of interest" description="Disordered" evidence="1">
    <location>
        <begin position="523"/>
        <end position="542"/>
    </location>
</feature>
<proteinExistence type="predicted"/>
<feature type="compositionally biased region" description="Polar residues" evidence="1">
    <location>
        <begin position="528"/>
        <end position="537"/>
    </location>
</feature>
<dbReference type="EMBL" id="QFQB01000002">
    <property type="protein sequence ID" value="PZQ48904.1"/>
    <property type="molecule type" value="Genomic_DNA"/>
</dbReference>
<protein>
    <submittedName>
        <fullName evidence="2">Uncharacterized protein</fullName>
    </submittedName>
</protein>
<accession>A0A2W5N731</accession>
<feature type="compositionally biased region" description="Low complexity" evidence="1">
    <location>
        <begin position="294"/>
        <end position="303"/>
    </location>
</feature>